<sequence>MEERSFKKGFDIALFDSKTEELWITEVKSGNKQKSQATASSAIVGLINTAKDDLNRRLNDHNVTLWYNAINAATLSMNSGTHQKDALIKLLQDSADNVADESNSSDMFNVVLSGMLFHPMHERMEALKVGQKHKKIVEEKLFQKVYVIAIQKETFEKVYNFLESEADIEEQIKQ</sequence>
<gene>
    <name evidence="1" type="ORF">CHR61_13270</name>
</gene>
<reference evidence="1 2" key="1">
    <citation type="journal article" date="2017" name="Front. Microbiol.">
        <title>New Insights into the Diversity of the Genus Faecalibacterium.</title>
        <authorList>
            <person name="Benevides L."/>
            <person name="Burman S."/>
            <person name="Martin R."/>
            <person name="Robert V."/>
            <person name="Thomas M."/>
            <person name="Miquel S."/>
            <person name="Chain F."/>
            <person name="Sokol H."/>
            <person name="Bermudez-Humaran L.G."/>
            <person name="Morrison M."/>
            <person name="Langella P."/>
            <person name="Azevedo V.A."/>
            <person name="Chatel J.M."/>
            <person name="Soares S."/>
        </authorList>
    </citation>
    <scope>NUCLEOTIDE SEQUENCE [LARGE SCALE GENOMIC DNA]</scope>
    <source>
        <strain evidence="1 2">AHMP21</strain>
    </source>
</reference>
<evidence type="ECO:0000313" key="1">
    <source>
        <dbReference type="EMBL" id="PDX88390.1"/>
    </source>
</evidence>
<evidence type="ECO:0000313" key="2">
    <source>
        <dbReference type="Proteomes" id="UP000220438"/>
    </source>
</evidence>
<name>A0A2A7BAF3_9FIRM</name>
<dbReference type="Proteomes" id="UP000220438">
    <property type="component" value="Unassembled WGS sequence"/>
</dbReference>
<dbReference type="AlphaFoldDB" id="A0A2A7BAF3"/>
<dbReference type="EMBL" id="NOUW01000039">
    <property type="protein sequence ID" value="PDX88390.1"/>
    <property type="molecule type" value="Genomic_DNA"/>
</dbReference>
<protein>
    <recommendedName>
        <fullName evidence="3">Anti-bacteriophage protein A/HamA C-terminal domain-containing protein</fullName>
    </recommendedName>
</protein>
<comment type="caution">
    <text evidence="1">The sequence shown here is derived from an EMBL/GenBank/DDBJ whole genome shotgun (WGS) entry which is preliminary data.</text>
</comment>
<organism evidence="1 2">
    <name type="scientific">Faecalibacterium prausnitzii</name>
    <dbReference type="NCBI Taxonomy" id="853"/>
    <lineage>
        <taxon>Bacteria</taxon>
        <taxon>Bacillati</taxon>
        <taxon>Bacillota</taxon>
        <taxon>Clostridia</taxon>
        <taxon>Eubacteriales</taxon>
        <taxon>Oscillospiraceae</taxon>
        <taxon>Faecalibacterium</taxon>
    </lineage>
</organism>
<proteinExistence type="predicted"/>
<accession>A0A2A7BAF3</accession>
<evidence type="ECO:0008006" key="3">
    <source>
        <dbReference type="Google" id="ProtNLM"/>
    </source>
</evidence>